<evidence type="ECO:0000256" key="4">
    <source>
        <dbReference type="ARBA" id="ARBA00022519"/>
    </source>
</evidence>
<feature type="transmembrane region" description="Helical" evidence="8">
    <location>
        <begin position="311"/>
        <end position="330"/>
    </location>
</feature>
<comment type="caution">
    <text evidence="9">The sequence shown here is derived from an EMBL/GenBank/DDBJ whole genome shotgun (WGS) entry which is preliminary data.</text>
</comment>
<evidence type="ECO:0000256" key="6">
    <source>
        <dbReference type="ARBA" id="ARBA00022989"/>
    </source>
</evidence>
<keyword evidence="2" id="KW-0813">Transport</keyword>
<dbReference type="InterPro" id="IPR001851">
    <property type="entry name" value="ABC_transp_permease"/>
</dbReference>
<keyword evidence="7 8" id="KW-0472">Membrane</keyword>
<evidence type="ECO:0000256" key="1">
    <source>
        <dbReference type="ARBA" id="ARBA00004651"/>
    </source>
</evidence>
<keyword evidence="4" id="KW-0997">Cell inner membrane</keyword>
<evidence type="ECO:0000256" key="8">
    <source>
        <dbReference type="SAM" id="Phobius"/>
    </source>
</evidence>
<feature type="transmembrane region" description="Helical" evidence="8">
    <location>
        <begin position="180"/>
        <end position="201"/>
    </location>
</feature>
<gene>
    <name evidence="9" type="ORF">TPA0910_02700</name>
</gene>
<feature type="transmembrane region" description="Helical" evidence="8">
    <location>
        <begin position="105"/>
        <end position="129"/>
    </location>
</feature>
<dbReference type="CDD" id="cd06579">
    <property type="entry name" value="TM_PBP1_transp_AraH_like"/>
    <property type="match status" value="1"/>
</dbReference>
<accession>A0ABQ3TR69</accession>
<keyword evidence="5 8" id="KW-0812">Transmembrane</keyword>
<evidence type="ECO:0000256" key="7">
    <source>
        <dbReference type="ARBA" id="ARBA00023136"/>
    </source>
</evidence>
<organism evidence="9 10">
    <name type="scientific">Streptomyces hygroscopicus</name>
    <dbReference type="NCBI Taxonomy" id="1912"/>
    <lineage>
        <taxon>Bacteria</taxon>
        <taxon>Bacillati</taxon>
        <taxon>Actinomycetota</taxon>
        <taxon>Actinomycetes</taxon>
        <taxon>Kitasatosporales</taxon>
        <taxon>Streptomycetaceae</taxon>
        <taxon>Streptomyces</taxon>
        <taxon>Streptomyces violaceusniger group</taxon>
    </lineage>
</organism>
<evidence type="ECO:0000256" key="5">
    <source>
        <dbReference type="ARBA" id="ARBA00022692"/>
    </source>
</evidence>
<protein>
    <submittedName>
        <fullName evidence="9">Sugar ABC transporter permease</fullName>
    </submittedName>
</protein>
<feature type="transmembrane region" description="Helical" evidence="8">
    <location>
        <begin position="65"/>
        <end position="85"/>
    </location>
</feature>
<keyword evidence="3" id="KW-1003">Cell membrane</keyword>
<keyword evidence="6 8" id="KW-1133">Transmembrane helix</keyword>
<name>A0ABQ3TR69_STRHY</name>
<comment type="subcellular location">
    <subcellularLocation>
        <location evidence="1">Cell membrane</location>
        <topology evidence="1">Multi-pass membrane protein</topology>
    </subcellularLocation>
</comment>
<evidence type="ECO:0000313" key="9">
    <source>
        <dbReference type="EMBL" id="GHJ25837.1"/>
    </source>
</evidence>
<dbReference type="PANTHER" id="PTHR32196:SF21">
    <property type="entry name" value="ABC TRANSPORTER PERMEASE PROTEIN YPHD-RELATED"/>
    <property type="match status" value="1"/>
</dbReference>
<keyword evidence="10" id="KW-1185">Reference proteome</keyword>
<dbReference type="EMBL" id="BNEK01000002">
    <property type="protein sequence ID" value="GHJ25837.1"/>
    <property type="molecule type" value="Genomic_DNA"/>
</dbReference>
<dbReference type="RefSeq" id="WP_236255698.1">
    <property type="nucleotide sequence ID" value="NZ_BNEK01000002.1"/>
</dbReference>
<evidence type="ECO:0000313" key="10">
    <source>
        <dbReference type="Proteomes" id="UP001054854"/>
    </source>
</evidence>
<evidence type="ECO:0000256" key="2">
    <source>
        <dbReference type="ARBA" id="ARBA00022448"/>
    </source>
</evidence>
<proteinExistence type="predicted"/>
<dbReference type="Pfam" id="PF02653">
    <property type="entry name" value="BPD_transp_2"/>
    <property type="match status" value="1"/>
</dbReference>
<feature type="transmembrane region" description="Helical" evidence="8">
    <location>
        <begin position="36"/>
        <end position="53"/>
    </location>
</feature>
<sequence length="342" mass="34836">MTNSVIKRVAPRWASSTGGRWSVSSGFGAWKLIEDYGVFVPFLLAMVAGTLLVPNFTSSSNITNVLINGSIIAVIGFGMTFVIALRGLDLSVGSAQGLCACVTAIFISTAGLGFGVLAGIIAGAFIGLVNGALIAYLRVPAFVATLGTMGIVRGAALLATDGGTVDGVNRALGRVTSARLVGLPVPFLIAIVLLGLAYLVFHYTAFGRHVCAVGGGPEAARDSGINVQRVTLMTFTLSGFTAGMGGVLLTSQLGLVNGSLGSGVELQVIAVVVLGGTSLTGGTGNVVGTLAAALLLAMISSALNLLNIPSYYQYLAVGVLLIFALSLDSIRRVFLRHMIVGG</sequence>
<dbReference type="PANTHER" id="PTHR32196">
    <property type="entry name" value="ABC TRANSPORTER PERMEASE PROTEIN YPHD-RELATED-RELATED"/>
    <property type="match status" value="1"/>
</dbReference>
<evidence type="ECO:0000256" key="3">
    <source>
        <dbReference type="ARBA" id="ARBA00022475"/>
    </source>
</evidence>
<dbReference type="Proteomes" id="UP001054854">
    <property type="component" value="Unassembled WGS sequence"/>
</dbReference>
<feature type="transmembrane region" description="Helical" evidence="8">
    <location>
        <begin position="230"/>
        <end position="249"/>
    </location>
</feature>
<reference evidence="9" key="1">
    <citation type="submission" date="2024-05" db="EMBL/GenBank/DDBJ databases">
        <title>Whole genome shotgun sequence of Streptomyces hygroscopicus NBRC 113678.</title>
        <authorList>
            <person name="Komaki H."/>
            <person name="Tamura T."/>
        </authorList>
    </citation>
    <scope>NUCLEOTIDE SEQUENCE</scope>
    <source>
        <strain evidence="9">N11-34</strain>
    </source>
</reference>
<feature type="transmembrane region" description="Helical" evidence="8">
    <location>
        <begin position="141"/>
        <end position="160"/>
    </location>
</feature>